<evidence type="ECO:0000256" key="1">
    <source>
        <dbReference type="HAMAP-Rule" id="MF_00678"/>
    </source>
</evidence>
<comment type="similarity">
    <text evidence="1">Belongs to the UPF0262 family.</text>
</comment>
<protein>
    <recommendedName>
        <fullName evidence="1">UPF0262 protein RSPPHO_00521</fullName>
    </recommendedName>
</protein>
<dbReference type="STRING" id="1150469.RSPPHO_00521"/>
<dbReference type="PATRIC" id="fig|1150469.3.peg.613"/>
<dbReference type="HAMAP" id="MF_00678">
    <property type="entry name" value="UPF0262"/>
    <property type="match status" value="1"/>
</dbReference>
<dbReference type="Proteomes" id="UP000033220">
    <property type="component" value="Chromosome DSM 122"/>
</dbReference>
<dbReference type="NCBIfam" id="NF002769">
    <property type="entry name" value="PRK02853.1"/>
    <property type="match status" value="1"/>
</dbReference>
<evidence type="ECO:0000313" key="4">
    <source>
        <dbReference type="Proteomes" id="UP000033220"/>
    </source>
</evidence>
<dbReference type="InterPro" id="IPR008321">
    <property type="entry name" value="UCP032146"/>
</dbReference>
<evidence type="ECO:0000256" key="2">
    <source>
        <dbReference type="SAM" id="MobiDB-lite"/>
    </source>
</evidence>
<organism evidence="3 4">
    <name type="scientific">Pararhodospirillum photometricum DSM 122</name>
    <dbReference type="NCBI Taxonomy" id="1150469"/>
    <lineage>
        <taxon>Bacteria</taxon>
        <taxon>Pseudomonadati</taxon>
        <taxon>Pseudomonadota</taxon>
        <taxon>Alphaproteobacteria</taxon>
        <taxon>Rhodospirillales</taxon>
        <taxon>Rhodospirillaceae</taxon>
        <taxon>Pararhodospirillum</taxon>
    </lineage>
</organism>
<reference evidence="3 4" key="1">
    <citation type="submission" date="2012-02" db="EMBL/GenBank/DDBJ databases">
        <title>Shotgun genome sequence of Phaeospirillum photometricum DSM 122.</title>
        <authorList>
            <person name="Duquesne K."/>
            <person name="Sturgis J."/>
        </authorList>
    </citation>
    <scope>NUCLEOTIDE SEQUENCE [LARGE SCALE GENOMIC DNA]</scope>
    <source>
        <strain evidence="4">DSM122</strain>
    </source>
</reference>
<proteinExistence type="inferred from homology"/>
<dbReference type="KEGG" id="rpm:RSPPHO_00521"/>
<dbReference type="EMBL" id="HE663493">
    <property type="protein sequence ID" value="CCG07147.1"/>
    <property type="molecule type" value="Genomic_DNA"/>
</dbReference>
<dbReference type="eggNOG" id="COG5328">
    <property type="taxonomic scope" value="Bacteria"/>
</dbReference>
<sequence>MFPRRSGGPGQGRRASGPGGGIGSPRLVGGDPPEHPSVLAGLAVMMPPDPPPEEPLLKETDRLVGITLDERVFVRRRPEVEHERAVAIFDLLEDNRFAVPGLEGPFRLVLSLEDNRLIFDIRDEANRELVRFGLGMTAFRTLVKDYFMVCESYFSAIRTMSPSQIEAIDMGRRALHNEGGSFLRQRLRERAVIDHDTGRRLFTLLCVLHVRA</sequence>
<dbReference type="Pfam" id="PF06793">
    <property type="entry name" value="UPF0262"/>
    <property type="match status" value="1"/>
</dbReference>
<feature type="compositionally biased region" description="Gly residues" evidence="2">
    <location>
        <begin position="7"/>
        <end position="23"/>
    </location>
</feature>
<keyword evidence="4" id="KW-1185">Reference proteome</keyword>
<accession>H6SP75</accession>
<dbReference type="HOGENOM" id="CLU_112904_0_0_5"/>
<feature type="region of interest" description="Disordered" evidence="2">
    <location>
        <begin position="1"/>
        <end position="56"/>
    </location>
</feature>
<name>H6SP75_PARPM</name>
<evidence type="ECO:0000313" key="3">
    <source>
        <dbReference type="EMBL" id="CCG07147.1"/>
    </source>
</evidence>
<gene>
    <name evidence="3" type="ORF">RSPPHO_00521</name>
</gene>
<dbReference type="AlphaFoldDB" id="H6SP75"/>